<organism evidence="2 3">
    <name type="scientific">Bradyrhizobium lablabi</name>
    <dbReference type="NCBI Taxonomy" id="722472"/>
    <lineage>
        <taxon>Bacteria</taxon>
        <taxon>Pseudomonadati</taxon>
        <taxon>Pseudomonadota</taxon>
        <taxon>Alphaproteobacteria</taxon>
        <taxon>Hyphomicrobiales</taxon>
        <taxon>Nitrobacteraceae</taxon>
        <taxon>Bradyrhizobium</taxon>
    </lineage>
</organism>
<dbReference type="InterPro" id="IPR006311">
    <property type="entry name" value="TAT_signal"/>
</dbReference>
<accession>A0A1H5IHU6</accession>
<dbReference type="Proteomes" id="UP000183208">
    <property type="component" value="Unassembled WGS sequence"/>
</dbReference>
<sequence>MTDPEEGGSRRGAIAGLLIAAVMLAAGLWLAHDLTAASKMQDCLMSGRTNCNVIQPAQ</sequence>
<evidence type="ECO:0000256" key="1">
    <source>
        <dbReference type="SAM" id="Phobius"/>
    </source>
</evidence>
<protein>
    <submittedName>
        <fullName evidence="2">Uncharacterized protein</fullName>
    </submittedName>
</protein>
<dbReference type="EMBL" id="FNTI01000001">
    <property type="protein sequence ID" value="SEE39725.1"/>
    <property type="molecule type" value="Genomic_DNA"/>
</dbReference>
<keyword evidence="1" id="KW-1133">Transmembrane helix</keyword>
<proteinExistence type="predicted"/>
<gene>
    <name evidence="2" type="ORF">SAMN05444171_7311</name>
</gene>
<dbReference type="AlphaFoldDB" id="A0A1H5IHU6"/>
<reference evidence="2 3" key="1">
    <citation type="submission" date="2016-10" db="EMBL/GenBank/DDBJ databases">
        <authorList>
            <person name="de Groot N.N."/>
        </authorList>
    </citation>
    <scope>NUCLEOTIDE SEQUENCE [LARGE SCALE GENOMIC DNA]</scope>
    <source>
        <strain evidence="2 3">GAS522</strain>
    </source>
</reference>
<keyword evidence="1" id="KW-0812">Transmembrane</keyword>
<evidence type="ECO:0000313" key="2">
    <source>
        <dbReference type="EMBL" id="SEE39725.1"/>
    </source>
</evidence>
<evidence type="ECO:0000313" key="3">
    <source>
        <dbReference type="Proteomes" id="UP000183208"/>
    </source>
</evidence>
<feature type="transmembrane region" description="Helical" evidence="1">
    <location>
        <begin position="12"/>
        <end position="31"/>
    </location>
</feature>
<dbReference type="PROSITE" id="PS51318">
    <property type="entry name" value="TAT"/>
    <property type="match status" value="1"/>
</dbReference>
<name>A0A1H5IHU6_9BRAD</name>
<keyword evidence="1" id="KW-0472">Membrane</keyword>